<protein>
    <submittedName>
        <fullName evidence="2">Uncharacterized protein</fullName>
    </submittedName>
</protein>
<organism evidence="2 3">
    <name type="scientific">Pseudogymnoascus verrucosus</name>
    <dbReference type="NCBI Taxonomy" id="342668"/>
    <lineage>
        <taxon>Eukaryota</taxon>
        <taxon>Fungi</taxon>
        <taxon>Dikarya</taxon>
        <taxon>Ascomycota</taxon>
        <taxon>Pezizomycotina</taxon>
        <taxon>Leotiomycetes</taxon>
        <taxon>Thelebolales</taxon>
        <taxon>Thelebolaceae</taxon>
        <taxon>Pseudogymnoascus</taxon>
    </lineage>
</organism>
<gene>
    <name evidence="2" type="ORF">VE01_03373</name>
</gene>
<evidence type="ECO:0000256" key="1">
    <source>
        <dbReference type="SAM" id="MobiDB-lite"/>
    </source>
</evidence>
<dbReference type="RefSeq" id="XP_018132431.1">
    <property type="nucleotide sequence ID" value="XM_018272867.1"/>
</dbReference>
<keyword evidence="3" id="KW-1185">Reference proteome</keyword>
<feature type="region of interest" description="Disordered" evidence="1">
    <location>
        <begin position="1"/>
        <end position="60"/>
    </location>
</feature>
<accession>A0A1B8GS95</accession>
<feature type="compositionally biased region" description="Acidic residues" evidence="1">
    <location>
        <begin position="45"/>
        <end position="60"/>
    </location>
</feature>
<name>A0A1B8GS95_9PEZI</name>
<evidence type="ECO:0000313" key="3">
    <source>
        <dbReference type="Proteomes" id="UP000091956"/>
    </source>
</evidence>
<reference evidence="3" key="2">
    <citation type="journal article" date="2018" name="Nat. Commun.">
        <title>Extreme sensitivity to ultraviolet light in the fungal pathogen causing white-nose syndrome of bats.</title>
        <authorList>
            <person name="Palmer J.M."/>
            <person name="Drees K.P."/>
            <person name="Foster J.T."/>
            <person name="Lindner D.L."/>
        </authorList>
    </citation>
    <scope>NUCLEOTIDE SEQUENCE [LARGE SCALE GENOMIC DNA]</scope>
    <source>
        <strain evidence="3">UAMH 10579</strain>
    </source>
</reference>
<reference evidence="2 3" key="1">
    <citation type="submission" date="2016-03" db="EMBL/GenBank/DDBJ databases">
        <title>Comparative genomics of Pseudogymnoascus destructans, the fungus causing white-nose syndrome of bats.</title>
        <authorList>
            <person name="Palmer J.M."/>
            <person name="Drees K.P."/>
            <person name="Foster J.T."/>
            <person name="Lindner D.L."/>
        </authorList>
    </citation>
    <scope>NUCLEOTIDE SEQUENCE [LARGE SCALE GENOMIC DNA]</scope>
    <source>
        <strain evidence="2 3">UAMH 10579</strain>
    </source>
</reference>
<dbReference type="STRING" id="342668.A0A1B8GS95"/>
<evidence type="ECO:0000313" key="2">
    <source>
        <dbReference type="EMBL" id="OBT98698.1"/>
    </source>
</evidence>
<sequence>MLPLLNWRAPRSHQRSHSTTQKGGRVAKVRTPRKAAAAIPTYVESDAEEEDEDNDSNVDEYTEENISSIMVKSESNECGAMTPNYGQESQNFAVGGYVRSSFAHHSFFGFVSGNSNSYFNGKLSGY</sequence>
<dbReference type="EMBL" id="KV460215">
    <property type="protein sequence ID" value="OBT98698.1"/>
    <property type="molecule type" value="Genomic_DNA"/>
</dbReference>
<dbReference type="AlphaFoldDB" id="A0A1B8GS95"/>
<dbReference type="Proteomes" id="UP000091956">
    <property type="component" value="Unassembled WGS sequence"/>
</dbReference>
<dbReference type="GeneID" id="28836759"/>
<proteinExistence type="predicted"/>